<gene>
    <name evidence="5" type="primary">dapE</name>
    <name evidence="5" type="ORF">ACEZDJ_06425</name>
</gene>
<evidence type="ECO:0000256" key="2">
    <source>
        <dbReference type="ARBA" id="ARBA00022801"/>
    </source>
</evidence>
<dbReference type="InterPro" id="IPR036264">
    <property type="entry name" value="Bact_exopeptidase_dim_dom"/>
</dbReference>
<dbReference type="RefSeq" id="WP_051725646.1">
    <property type="nucleotide sequence ID" value="NZ_JBHEZZ010000003.1"/>
</dbReference>
<dbReference type="SUPFAM" id="SSF55031">
    <property type="entry name" value="Bacterial exopeptidase dimerisation domain"/>
    <property type="match status" value="1"/>
</dbReference>
<dbReference type="PANTHER" id="PTHR43808">
    <property type="entry name" value="ACETYLORNITHINE DEACETYLASE"/>
    <property type="match status" value="1"/>
</dbReference>
<dbReference type="NCBIfam" id="TIGR01900">
    <property type="entry name" value="dapE-gram_pos"/>
    <property type="match status" value="1"/>
</dbReference>
<evidence type="ECO:0000313" key="5">
    <source>
        <dbReference type="EMBL" id="MFC1400916.1"/>
    </source>
</evidence>
<dbReference type="InterPro" id="IPR010174">
    <property type="entry name" value="Succinyl-DAP_deSuclase_DapE"/>
</dbReference>
<accession>A0ABV6UHI3</accession>
<keyword evidence="2 5" id="KW-0378">Hydrolase</keyword>
<dbReference type="GO" id="GO:0009014">
    <property type="term" value="F:succinyl-diaminopimelate desuccinylase activity"/>
    <property type="evidence" value="ECO:0007669"/>
    <property type="project" value="UniProtKB-EC"/>
</dbReference>
<proteinExistence type="predicted"/>
<feature type="domain" description="Peptidase M20 dimerisation" evidence="4">
    <location>
        <begin position="181"/>
        <end position="279"/>
    </location>
</feature>
<keyword evidence="1" id="KW-0479">Metal-binding</keyword>
<evidence type="ECO:0000313" key="6">
    <source>
        <dbReference type="Proteomes" id="UP001592528"/>
    </source>
</evidence>
<dbReference type="Gene3D" id="3.30.70.360">
    <property type="match status" value="1"/>
</dbReference>
<dbReference type="PANTHER" id="PTHR43808:SF31">
    <property type="entry name" value="N-ACETYL-L-CITRULLINE DEACETYLASE"/>
    <property type="match status" value="1"/>
</dbReference>
<evidence type="ECO:0000256" key="3">
    <source>
        <dbReference type="NCBIfam" id="TIGR01900"/>
    </source>
</evidence>
<dbReference type="EMBL" id="JBHEZZ010000003">
    <property type="protein sequence ID" value="MFC1400916.1"/>
    <property type="molecule type" value="Genomic_DNA"/>
</dbReference>
<sequence>MTGSSTADSSATAAVPVLDLTASGGELTAALVDIPSVSGDERLLADAVEAALRSLPHLTVDRDGDAVIARTDLGRSERVVLAGHLDTVPIADNLPSRVDGDLLWGCGTSDMKAGVAVQLRIAATVLDPNRDLTFVFYDCEEVEATRNGLGRLARIHPEWLAADFAVLMEPSNAQVEGGCQGTMRATVSTSGHRSHSARSWLGDNAIHKAAPILQRLADYVPRLVDIDGLEYHEGLNAVNIQGGVAGNVIPDACTVTVNFRFAPDRSEAQAEAHIREVFDGYQVVVTDSAPGALPGLSHPAAAAFIAATGATPQAKFGWTDVARFSALGVPAVNYGPGDPNLAHTREEHCSLAAVDECEKRIRDWLQD</sequence>
<dbReference type="EC" id="3.5.1.18" evidence="3"/>
<name>A0ABV6UHI3_9ACTN</name>
<dbReference type="Proteomes" id="UP001592528">
    <property type="component" value="Unassembled WGS sequence"/>
</dbReference>
<dbReference type="Pfam" id="PF07687">
    <property type="entry name" value="M20_dimer"/>
    <property type="match status" value="1"/>
</dbReference>
<keyword evidence="6" id="KW-1185">Reference proteome</keyword>
<evidence type="ECO:0000256" key="1">
    <source>
        <dbReference type="ARBA" id="ARBA00022723"/>
    </source>
</evidence>
<organism evidence="5 6">
    <name type="scientific">Streptacidiphilus cavernicola</name>
    <dbReference type="NCBI Taxonomy" id="3342716"/>
    <lineage>
        <taxon>Bacteria</taxon>
        <taxon>Bacillati</taxon>
        <taxon>Actinomycetota</taxon>
        <taxon>Actinomycetes</taxon>
        <taxon>Kitasatosporales</taxon>
        <taxon>Streptomycetaceae</taxon>
        <taxon>Streptacidiphilus</taxon>
    </lineage>
</organism>
<protein>
    <recommendedName>
        <fullName evidence="3">Succinyl-diaminopimelate desuccinylase</fullName>
        <ecNumber evidence="3">3.5.1.18</ecNumber>
    </recommendedName>
</protein>
<comment type="caution">
    <text evidence="5">The sequence shown here is derived from an EMBL/GenBank/DDBJ whole genome shotgun (WGS) entry which is preliminary data.</text>
</comment>
<evidence type="ECO:0000259" key="4">
    <source>
        <dbReference type="Pfam" id="PF07687"/>
    </source>
</evidence>
<dbReference type="SUPFAM" id="SSF53187">
    <property type="entry name" value="Zn-dependent exopeptidases"/>
    <property type="match status" value="1"/>
</dbReference>
<dbReference type="Pfam" id="PF01546">
    <property type="entry name" value="Peptidase_M20"/>
    <property type="match status" value="1"/>
</dbReference>
<dbReference type="InterPro" id="IPR002933">
    <property type="entry name" value="Peptidase_M20"/>
</dbReference>
<dbReference type="InterPro" id="IPR050072">
    <property type="entry name" value="Peptidase_M20A"/>
</dbReference>
<reference evidence="5 6" key="1">
    <citation type="submission" date="2024-09" db="EMBL/GenBank/DDBJ databases">
        <authorList>
            <person name="Lee S.D."/>
        </authorList>
    </citation>
    <scope>NUCLEOTIDE SEQUENCE [LARGE SCALE GENOMIC DNA]</scope>
    <source>
        <strain evidence="5 6">N1-5</strain>
    </source>
</reference>
<dbReference type="Gene3D" id="3.40.630.10">
    <property type="entry name" value="Zn peptidases"/>
    <property type="match status" value="1"/>
</dbReference>
<dbReference type="InterPro" id="IPR011650">
    <property type="entry name" value="Peptidase_M20_dimer"/>
</dbReference>